<organism evidence="1 2">
    <name type="scientific">Helianthus annuus</name>
    <name type="common">Common sunflower</name>
    <dbReference type="NCBI Taxonomy" id="4232"/>
    <lineage>
        <taxon>Eukaryota</taxon>
        <taxon>Viridiplantae</taxon>
        <taxon>Streptophyta</taxon>
        <taxon>Embryophyta</taxon>
        <taxon>Tracheophyta</taxon>
        <taxon>Spermatophyta</taxon>
        <taxon>Magnoliopsida</taxon>
        <taxon>eudicotyledons</taxon>
        <taxon>Gunneridae</taxon>
        <taxon>Pentapetalae</taxon>
        <taxon>asterids</taxon>
        <taxon>campanulids</taxon>
        <taxon>Asterales</taxon>
        <taxon>Asteraceae</taxon>
        <taxon>Asteroideae</taxon>
        <taxon>Heliantheae alliance</taxon>
        <taxon>Heliantheae</taxon>
        <taxon>Helianthus</taxon>
    </lineage>
</organism>
<sequence length="87" mass="10033">MSKSTTQKGIKKDLSWRLKMLVSGLVKEFEGGWKGCMSKENEDSFGIKARNLGWTGTFVLKMWENMTMVMDYVFVSVEPWLKTLLAF</sequence>
<dbReference type="Proteomes" id="UP000215914">
    <property type="component" value="Chromosome 8"/>
</dbReference>
<dbReference type="InParanoid" id="A0A251U706"/>
<evidence type="ECO:0000313" key="1">
    <source>
        <dbReference type="EMBL" id="OTG18081.1"/>
    </source>
</evidence>
<reference evidence="2" key="1">
    <citation type="journal article" date="2017" name="Nature">
        <title>The sunflower genome provides insights into oil metabolism, flowering and Asterid evolution.</title>
        <authorList>
            <person name="Badouin H."/>
            <person name="Gouzy J."/>
            <person name="Grassa C.J."/>
            <person name="Murat F."/>
            <person name="Staton S.E."/>
            <person name="Cottret L."/>
            <person name="Lelandais-Briere C."/>
            <person name="Owens G.L."/>
            <person name="Carrere S."/>
            <person name="Mayjonade B."/>
            <person name="Legrand L."/>
            <person name="Gill N."/>
            <person name="Kane N.C."/>
            <person name="Bowers J.E."/>
            <person name="Hubner S."/>
            <person name="Bellec A."/>
            <person name="Berard A."/>
            <person name="Berges H."/>
            <person name="Blanchet N."/>
            <person name="Boniface M.C."/>
            <person name="Brunel D."/>
            <person name="Catrice O."/>
            <person name="Chaidir N."/>
            <person name="Claudel C."/>
            <person name="Donnadieu C."/>
            <person name="Faraut T."/>
            <person name="Fievet G."/>
            <person name="Helmstetter N."/>
            <person name="King M."/>
            <person name="Knapp S.J."/>
            <person name="Lai Z."/>
            <person name="Le Paslier M.C."/>
            <person name="Lippi Y."/>
            <person name="Lorenzon L."/>
            <person name="Mandel J.R."/>
            <person name="Marage G."/>
            <person name="Marchand G."/>
            <person name="Marquand E."/>
            <person name="Bret-Mestries E."/>
            <person name="Morien E."/>
            <person name="Nambeesan S."/>
            <person name="Nguyen T."/>
            <person name="Pegot-Espagnet P."/>
            <person name="Pouilly N."/>
            <person name="Raftis F."/>
            <person name="Sallet E."/>
            <person name="Schiex T."/>
            <person name="Thomas J."/>
            <person name="Vandecasteele C."/>
            <person name="Vares D."/>
            <person name="Vear F."/>
            <person name="Vautrin S."/>
            <person name="Crespi M."/>
            <person name="Mangin B."/>
            <person name="Burke J.M."/>
            <person name="Salse J."/>
            <person name="Munos S."/>
            <person name="Vincourt P."/>
            <person name="Rieseberg L.H."/>
            <person name="Langlade N.B."/>
        </authorList>
    </citation>
    <scope>NUCLEOTIDE SEQUENCE [LARGE SCALE GENOMIC DNA]</scope>
    <source>
        <strain evidence="2">cv. SF193</strain>
    </source>
</reference>
<gene>
    <name evidence="1" type="ORF">HannXRQ_Chr08g0219231</name>
</gene>
<name>A0A251U706_HELAN</name>
<dbReference type="AlphaFoldDB" id="A0A251U706"/>
<protein>
    <submittedName>
        <fullName evidence="1">Uncharacterized protein</fullName>
    </submittedName>
</protein>
<proteinExistence type="predicted"/>
<keyword evidence="2" id="KW-1185">Reference proteome</keyword>
<dbReference type="EMBL" id="CM007897">
    <property type="protein sequence ID" value="OTG18081.1"/>
    <property type="molecule type" value="Genomic_DNA"/>
</dbReference>
<accession>A0A251U706</accession>
<evidence type="ECO:0000313" key="2">
    <source>
        <dbReference type="Proteomes" id="UP000215914"/>
    </source>
</evidence>